<dbReference type="HOGENOM" id="CLU_555282_0_0_11"/>
<keyword evidence="1" id="KW-0472">Membrane</keyword>
<accession>E0QPR3</accession>
<feature type="non-terminal residue" evidence="2">
    <location>
        <position position="1"/>
    </location>
</feature>
<comment type="caution">
    <text evidence="2">The sequence shown here is derived from an EMBL/GenBank/DDBJ whole genome shotgun (WGS) entry which is preliminary data.</text>
</comment>
<evidence type="ECO:0000256" key="1">
    <source>
        <dbReference type="SAM" id="Phobius"/>
    </source>
</evidence>
<reference evidence="2" key="1">
    <citation type="submission" date="2010-08" db="EMBL/GenBank/DDBJ databases">
        <authorList>
            <person name="Muzny D."/>
            <person name="Qin X."/>
            <person name="Deng J."/>
            <person name="Jiang H."/>
            <person name="Liu Y."/>
            <person name="Qu J."/>
            <person name="Song X.-Z."/>
            <person name="Zhang L."/>
            <person name="Thornton R."/>
            <person name="Coyle M."/>
            <person name="Francisco L."/>
            <person name="Jackson L."/>
            <person name="Javaid M."/>
            <person name="Korchina V."/>
            <person name="Kovar C."/>
            <person name="Mata R."/>
            <person name="Mathew T."/>
            <person name="Ngo R."/>
            <person name="Nguyen L."/>
            <person name="Nguyen N."/>
            <person name="Okwuonu G."/>
            <person name="Ongeri F."/>
            <person name="Pham C."/>
            <person name="Simmons D."/>
            <person name="Wilczek-Boney K."/>
            <person name="Hale W."/>
            <person name="Jakkamsetti A."/>
            <person name="Pham P."/>
            <person name="Ruth R."/>
            <person name="San Lucas F."/>
            <person name="Warren J."/>
            <person name="Zhang J."/>
            <person name="Zhao Z."/>
            <person name="Zhou C."/>
            <person name="Zhu D."/>
            <person name="Lee S."/>
            <person name="Bess C."/>
            <person name="Blankenburg K."/>
            <person name="Forbes L."/>
            <person name="Fu Q."/>
            <person name="Gubbala S."/>
            <person name="Hirani K."/>
            <person name="Jayaseelan J.C."/>
            <person name="Lara F."/>
            <person name="Munidasa M."/>
            <person name="Palculict T."/>
            <person name="Patil S."/>
            <person name="Pu L.-L."/>
            <person name="Saada N."/>
            <person name="Tang L."/>
            <person name="Weissenberger G."/>
            <person name="Zhu Y."/>
            <person name="Hemphill L."/>
            <person name="Shang Y."/>
            <person name="Youmans B."/>
            <person name="Ayvaz T."/>
            <person name="Ross M."/>
            <person name="Santibanez J."/>
            <person name="Aqrawi P."/>
            <person name="Gross S."/>
            <person name="Joshi V."/>
            <person name="Fowler G."/>
            <person name="Nazareth L."/>
            <person name="Reid J."/>
            <person name="Worley K."/>
            <person name="Petrosino J."/>
            <person name="Highlander S."/>
            <person name="Gibbs R."/>
        </authorList>
    </citation>
    <scope>NUCLEOTIDE SEQUENCE [LARGE SCALE GENOMIC DNA]</scope>
    <source>
        <strain evidence="2">ATCC 35239</strain>
    </source>
</reference>
<protein>
    <submittedName>
        <fullName evidence="2">Uncharacterized protein</fullName>
    </submittedName>
</protein>
<sequence length="500" mass="52782">KPPKPTKPPKPAPRAGRKPTLPERIFGVFILVAAVIVLVTATTQWLSDTAKIRHKATVKIVKTVAPLQDGWQLDFPKEIKDPRRLQVWDARAAQLSVASQDAASGFTGQVLSENQILTLVKGTDGTKETQALALIDTATGRAVWEKTYGDLPLDYCLPEMWQSQVVCESKQAKKIVKIDPAGNIVVGDLPGGIWDLATGEHVIATVFDRFLVVPIGISQGAAAGVEVQFINPDFTYHTRYQVLSPNASAAKPLHVQSRGSITLVGSLTANADGSNRQYTWGFSQMLNMKTGKLDLANLGEAPQASLLEAGFFASSDPDGAVTDAATGNATATGTWRLYQPDGSLSAEGQAPVAALQAMHSQLRSGLTLDLATATTALQSGKVPVIMPDKTYLLAPTGETCGAWSTCAATTWTTGDGVEIKLKTPGKPLMNHAATVVFTVANGVEAFGLADGKQLWEGLTPPIKGAVLTGDPLAFSGGIARLAQIGDAGAARGSLTFWRLP</sequence>
<evidence type="ECO:0000313" key="3">
    <source>
        <dbReference type="Proteomes" id="UP000003045"/>
    </source>
</evidence>
<feature type="transmembrane region" description="Helical" evidence="1">
    <location>
        <begin position="25"/>
        <end position="46"/>
    </location>
</feature>
<dbReference type="Proteomes" id="UP000003045">
    <property type="component" value="Unassembled WGS sequence"/>
</dbReference>
<dbReference type="RefSeq" id="WP_004016340.1">
    <property type="nucleotide sequence ID" value="NZ_GL405260.1"/>
</dbReference>
<evidence type="ECO:0000313" key="2">
    <source>
        <dbReference type="EMBL" id="EFM46293.1"/>
    </source>
</evidence>
<keyword evidence="3" id="KW-1185">Reference proteome</keyword>
<proteinExistence type="predicted"/>
<dbReference type="EMBL" id="AEET01000024">
    <property type="protein sequence ID" value="EFM46293.1"/>
    <property type="molecule type" value="Genomic_DNA"/>
</dbReference>
<gene>
    <name evidence="2" type="ORF">HMPREF0580_0840</name>
</gene>
<keyword evidence="1" id="KW-0812">Transmembrane</keyword>
<keyword evidence="1" id="KW-1133">Transmembrane helix</keyword>
<organism evidence="2 3">
    <name type="scientific">Mobiluncus mulieris ATCC 35239</name>
    <dbReference type="NCBI Taxonomy" id="871571"/>
    <lineage>
        <taxon>Bacteria</taxon>
        <taxon>Bacillati</taxon>
        <taxon>Actinomycetota</taxon>
        <taxon>Actinomycetes</taxon>
        <taxon>Actinomycetales</taxon>
        <taxon>Actinomycetaceae</taxon>
        <taxon>Mobiluncus</taxon>
    </lineage>
</organism>
<dbReference type="AlphaFoldDB" id="E0QPR3"/>
<name>E0QPR3_9ACTO</name>